<dbReference type="Gene3D" id="1.10.10.2690">
    <property type="match status" value="1"/>
</dbReference>
<dbReference type="EMBL" id="JADWNA010000003">
    <property type="protein sequence ID" value="MBJ8389758.1"/>
    <property type="molecule type" value="Genomic_DNA"/>
</dbReference>
<dbReference type="Proteomes" id="UP001318920">
    <property type="component" value="Unassembled WGS sequence"/>
</dbReference>
<proteinExistence type="predicted"/>
<accession>A0ABS1A1W9</accession>
<evidence type="ECO:0000256" key="2">
    <source>
        <dbReference type="ARBA" id="ARBA00023163"/>
    </source>
</evidence>
<name>A0ABS1A1W9_9ENTR</name>
<comment type="caution">
    <text evidence="3">The sequence shown here is derived from an EMBL/GenBank/DDBJ whole genome shotgun (WGS) entry which is preliminary data.</text>
</comment>
<evidence type="ECO:0000313" key="4">
    <source>
        <dbReference type="Proteomes" id="UP001318920"/>
    </source>
</evidence>
<gene>
    <name evidence="3" type="ORF">I6M80_05780</name>
</gene>
<protein>
    <submittedName>
        <fullName evidence="3">Transcriptional regulator</fullName>
    </submittedName>
</protein>
<dbReference type="PRINTS" id="PR01554">
    <property type="entry name" value="FIMREGULATRY"/>
</dbReference>
<organism evidence="3 4">
    <name type="scientific">Citrobacter cronae</name>
    <dbReference type="NCBI Taxonomy" id="1748967"/>
    <lineage>
        <taxon>Bacteria</taxon>
        <taxon>Pseudomonadati</taxon>
        <taxon>Pseudomonadota</taxon>
        <taxon>Gammaproteobacteria</taxon>
        <taxon>Enterobacterales</taxon>
        <taxon>Enterobacteriaceae</taxon>
        <taxon>Citrobacter</taxon>
        <taxon>Citrobacter freundii complex</taxon>
    </lineage>
</organism>
<sequence>MYREKLLIAGEVDPIVFLLLIKISSIRSEKVINSLYDYFVAGESRNIACDRHGVSQGFLSLKIKALQDLSHQIKKISRYF</sequence>
<reference evidence="3 4" key="1">
    <citation type="submission" date="2020-11" db="EMBL/GenBank/DDBJ databases">
        <title>Enhanced detection system for hospital associated transmission using whole genome sequencing surveillance.</title>
        <authorList>
            <person name="Harrison L.H."/>
            <person name="Van Tyne D."/>
            <person name="Marsh J.W."/>
            <person name="Griffith M.P."/>
            <person name="Snyder D.J."/>
            <person name="Cooper V.S."/>
            <person name="Mustapha M."/>
        </authorList>
    </citation>
    <scope>NUCLEOTIDE SEQUENCE [LARGE SCALE GENOMIC DNA]</scope>
    <source>
        <strain evidence="3 4">CB00171</strain>
    </source>
</reference>
<keyword evidence="1" id="KW-0805">Transcription regulation</keyword>
<dbReference type="InterPro" id="IPR004356">
    <property type="entry name" value="Adhesin_operon_reg_prot"/>
</dbReference>
<dbReference type="Pfam" id="PF03333">
    <property type="entry name" value="PapB"/>
    <property type="match status" value="1"/>
</dbReference>
<dbReference type="InterPro" id="IPR053721">
    <property type="entry name" value="Fimbrial_Adhesin_Reg"/>
</dbReference>
<keyword evidence="4" id="KW-1185">Reference proteome</keyword>
<keyword evidence="2" id="KW-0804">Transcription</keyword>
<evidence type="ECO:0000256" key="1">
    <source>
        <dbReference type="ARBA" id="ARBA00023015"/>
    </source>
</evidence>
<evidence type="ECO:0000313" key="3">
    <source>
        <dbReference type="EMBL" id="MBJ8389758.1"/>
    </source>
</evidence>